<proteinExistence type="predicted"/>
<dbReference type="InterPro" id="IPR041685">
    <property type="entry name" value="AAA_GajA/Old/RecF-like"/>
</dbReference>
<evidence type="ECO:0000313" key="3">
    <source>
        <dbReference type="Proteomes" id="UP000030428"/>
    </source>
</evidence>
<feature type="domain" description="Endonuclease GajA/Old nuclease/RecF-like AAA" evidence="1">
    <location>
        <begin position="2"/>
        <end position="367"/>
    </location>
</feature>
<dbReference type="AlphaFoldDB" id="A0A0A6P399"/>
<protein>
    <recommendedName>
        <fullName evidence="1">Endonuclease GajA/Old nuclease/RecF-like AAA domain-containing protein</fullName>
    </recommendedName>
</protein>
<evidence type="ECO:0000313" key="2">
    <source>
        <dbReference type="EMBL" id="KHD04892.1"/>
    </source>
</evidence>
<dbReference type="EMBL" id="JSZA02000163">
    <property type="protein sequence ID" value="KHD04892.1"/>
    <property type="molecule type" value="Genomic_DNA"/>
</dbReference>
<accession>A0A0A6P399</accession>
<organism evidence="2 3">
    <name type="scientific">Candidatus Thiomargarita nelsonii</name>
    <dbReference type="NCBI Taxonomy" id="1003181"/>
    <lineage>
        <taxon>Bacteria</taxon>
        <taxon>Pseudomonadati</taxon>
        <taxon>Pseudomonadota</taxon>
        <taxon>Gammaproteobacteria</taxon>
        <taxon>Thiotrichales</taxon>
        <taxon>Thiotrichaceae</taxon>
        <taxon>Thiomargarita</taxon>
    </lineage>
</organism>
<reference evidence="2 3" key="1">
    <citation type="journal article" date="2016" name="Front. Microbiol.">
        <title>Single-Cell (Meta-)Genomics of a Dimorphic Candidatus Thiomargarita nelsonii Reveals Genomic Plasticity.</title>
        <authorList>
            <person name="Flood B.E."/>
            <person name="Fliss P."/>
            <person name="Jones D.S."/>
            <person name="Dick G.J."/>
            <person name="Jain S."/>
            <person name="Kaster A.K."/>
            <person name="Winkel M."/>
            <person name="Mussmann M."/>
            <person name="Bailey J."/>
        </authorList>
    </citation>
    <scope>NUCLEOTIDE SEQUENCE [LARGE SCALE GENOMIC DNA]</scope>
    <source>
        <strain evidence="2">Hydrate Ridge</strain>
    </source>
</reference>
<gene>
    <name evidence="2" type="ORF">PN36_27010</name>
</gene>
<sequence length="465" mass="54033">MQLIIKNFGPLKKGEIDLSKKFYVFVGDNNTGKTYLSQLLWCIFNEETIDQFAPTIEPLPVAENLSFEITPALLDTILDQFARFLTNDIIPKQFNVENNTLILENLVLKFQYHLDQIRMRTLDAVYGTDGGLFFISKNVDSMSLNIKGQDSFDNKFLQTSLVKSILRVIFNNVHNTFFLPASRIFFPIFYYYIFKVDREDNKKISQQLVDYLEKRNKNGQINLQELPIVKRPYNELMGKLFEKINELWETSKPNNHYAKIVAEISKIIGGDIVLSNAEKIGPIEISFRISKETNLPMYLSSSAVNQLATLYLYFQYWAKADNNFLMVDEPEENLHPRNQIALCNALLKFVKHNNNRVLINTHSPLIAENINNYLYLHILKAQYGLNIEEILADNSLSLRTDIAISAEELGVYFFNGHELISYEAEDYGVYFRDFQKVNNEIKKSGQVLTDYIYLKEHEHENVFEQ</sequence>
<dbReference type="SUPFAM" id="SSF52540">
    <property type="entry name" value="P-loop containing nucleoside triphosphate hydrolases"/>
    <property type="match status" value="1"/>
</dbReference>
<dbReference type="InterPro" id="IPR051396">
    <property type="entry name" value="Bact_Antivir_Def_Nuclease"/>
</dbReference>
<dbReference type="PANTHER" id="PTHR43581:SF2">
    <property type="entry name" value="EXCINUCLEASE ATPASE SUBUNIT"/>
    <property type="match status" value="1"/>
</dbReference>
<dbReference type="InterPro" id="IPR027417">
    <property type="entry name" value="P-loop_NTPase"/>
</dbReference>
<keyword evidence="3" id="KW-1185">Reference proteome</keyword>
<name>A0A0A6P399_9GAMM</name>
<dbReference type="Proteomes" id="UP000030428">
    <property type="component" value="Unassembled WGS sequence"/>
</dbReference>
<dbReference type="Pfam" id="PF13175">
    <property type="entry name" value="AAA_15"/>
    <property type="match status" value="1"/>
</dbReference>
<dbReference type="Gene3D" id="3.40.50.300">
    <property type="entry name" value="P-loop containing nucleotide triphosphate hydrolases"/>
    <property type="match status" value="2"/>
</dbReference>
<dbReference type="PANTHER" id="PTHR43581">
    <property type="entry name" value="ATP/GTP PHOSPHATASE"/>
    <property type="match status" value="1"/>
</dbReference>
<comment type="caution">
    <text evidence="2">The sequence shown here is derived from an EMBL/GenBank/DDBJ whole genome shotgun (WGS) entry which is preliminary data.</text>
</comment>
<evidence type="ECO:0000259" key="1">
    <source>
        <dbReference type="Pfam" id="PF13175"/>
    </source>
</evidence>